<accession>D4N0Q9</accession>
<name>D4N0Q9_ANAHA</name>
<dbReference type="Proteomes" id="UP000008960">
    <property type="component" value="Chromosome"/>
</dbReference>
<dbReference type="AlphaFoldDB" id="D4N0Q9"/>
<organism evidence="1 2">
    <name type="scientific">Anaerostipes hadrus</name>
    <dbReference type="NCBI Taxonomy" id="649756"/>
    <lineage>
        <taxon>Bacteria</taxon>
        <taxon>Bacillati</taxon>
        <taxon>Bacillota</taxon>
        <taxon>Clostridia</taxon>
        <taxon>Lachnospirales</taxon>
        <taxon>Lachnospiraceae</taxon>
        <taxon>Anaerostipes</taxon>
    </lineage>
</organism>
<evidence type="ECO:0000313" key="1">
    <source>
        <dbReference type="EMBL" id="CBL38454.1"/>
    </source>
</evidence>
<reference evidence="1 2" key="1">
    <citation type="submission" date="2010-03" db="EMBL/GenBank/DDBJ databases">
        <title>The genome sequence of Clostridiales sp. SSC/2.</title>
        <authorList>
            <consortium name="metaHIT consortium -- http://www.metahit.eu/"/>
            <person name="Pajon A."/>
            <person name="Turner K."/>
            <person name="Parkhill J."/>
            <person name="Duncan S."/>
            <person name="Flint H."/>
        </authorList>
    </citation>
    <scope>NUCLEOTIDE SEQUENCE [LARGE SCALE GENOMIC DNA]</scope>
    <source>
        <strain evidence="1 2">SSC/2</strain>
    </source>
</reference>
<proteinExistence type="predicted"/>
<protein>
    <submittedName>
        <fullName evidence="1">Uncharacterized protein</fullName>
    </submittedName>
</protein>
<gene>
    <name evidence="1" type="ORF">CL2_15130</name>
</gene>
<dbReference type="RefSeq" id="WP_008390864.1">
    <property type="nucleotide sequence ID" value="NC_021016.1"/>
</dbReference>
<reference evidence="1 2" key="2">
    <citation type="submission" date="2010-03" db="EMBL/GenBank/DDBJ databases">
        <authorList>
            <person name="Pajon A."/>
        </authorList>
    </citation>
    <scope>NUCLEOTIDE SEQUENCE [LARGE SCALE GENOMIC DNA]</scope>
    <source>
        <strain evidence="1 2">SSC/2</strain>
    </source>
</reference>
<sequence>MMRIYSELILLPTFEERYEYLKLDGQVGQETFGSDRYLNQLFYKDREWLSIRNDVIIRDAGRDLGIEGRELNSYIIVHHMNPITRDDIINRTELLLNPEYLICVSARTHKAIHYSDSGLLISDPVIRQKNDTCPWKR</sequence>
<dbReference type="EMBL" id="FP929061">
    <property type="protein sequence ID" value="CBL38454.1"/>
    <property type="molecule type" value="Genomic_DNA"/>
</dbReference>
<dbReference type="KEGG" id="bprl:CL2_15130"/>
<evidence type="ECO:0000313" key="2">
    <source>
        <dbReference type="Proteomes" id="UP000008960"/>
    </source>
</evidence>